<proteinExistence type="predicted"/>
<gene>
    <name evidence="1" type="ORF">CLODIP_2_CD06619</name>
</gene>
<dbReference type="GO" id="GO:0030681">
    <property type="term" value="C:multimeric ribonuclease P complex"/>
    <property type="evidence" value="ECO:0007669"/>
    <property type="project" value="TreeGrafter"/>
</dbReference>
<name>A0A8S1CAS7_9INSE</name>
<dbReference type="GO" id="GO:0001682">
    <property type="term" value="P:tRNA 5'-leader removal"/>
    <property type="evidence" value="ECO:0007669"/>
    <property type="project" value="InterPro"/>
</dbReference>
<reference evidence="1 2" key="1">
    <citation type="submission" date="2020-04" db="EMBL/GenBank/DDBJ databases">
        <authorList>
            <person name="Alioto T."/>
            <person name="Alioto T."/>
            <person name="Gomez Garrido J."/>
        </authorList>
    </citation>
    <scope>NUCLEOTIDE SEQUENCE [LARGE SCALE GENOMIC DNA]</scope>
</reference>
<dbReference type="GO" id="GO:0004526">
    <property type="term" value="F:ribonuclease P activity"/>
    <property type="evidence" value="ECO:0007669"/>
    <property type="project" value="TreeGrafter"/>
</dbReference>
<dbReference type="GO" id="GO:0000172">
    <property type="term" value="C:ribonuclease MRP complex"/>
    <property type="evidence" value="ECO:0007669"/>
    <property type="project" value="TreeGrafter"/>
</dbReference>
<sequence>MLAPEVWNFKPPSVALQIEKNNMKRSKHFVEACIADHHFNHGVTLISPSNNKLPRNLTSGPNSDYYKISDLPVVELIRPDFLHNFIQNGKLSMMSVGTKIDCDNCVNITPAGMLIMSLEKVSYERLGLEGKPSFFCRLKPPSRYTVKIDLAAECFKPKKKNYERVFKCLMHNLKLKMDFAVAWDPSDTSVCSSSIAAYFDSLGYKVKTGNKANNVRQMIEVPVPNDLLNVESEEIIGWLGAVVTDCDIAKWFDCSKELIRENDTTDLPVRVYQWTGFHTSQQMTVFITDVINHVRNQNEIPWIAVHVQGFEDSVVTWKTIENHFHQSAENSYTLIIDPTEQYLLSKTLGANRKAKTHSK</sequence>
<comment type="caution">
    <text evidence="1">The sequence shown here is derived from an EMBL/GenBank/DDBJ whole genome shotgun (WGS) entry which is preliminary data.</text>
</comment>
<dbReference type="InterPro" id="IPR013893">
    <property type="entry name" value="RNase_P_Rpp40"/>
</dbReference>
<keyword evidence="2" id="KW-1185">Reference proteome</keyword>
<dbReference type="PANTHER" id="PTHR15396:SF1">
    <property type="entry name" value="RIBONUCLEASE P PROTEIN SUBUNIT P40"/>
    <property type="match status" value="1"/>
</dbReference>
<dbReference type="GO" id="GO:0000447">
    <property type="term" value="P:endonucleolytic cleavage in ITS1 to separate SSU-rRNA from 5.8S rRNA and LSU-rRNA from tricistronic rRNA transcript (SSU-rRNA, 5.8S rRNA, LSU-rRNA)"/>
    <property type="evidence" value="ECO:0007669"/>
    <property type="project" value="TreeGrafter"/>
</dbReference>
<evidence type="ECO:0000313" key="1">
    <source>
        <dbReference type="EMBL" id="CAB3365904.1"/>
    </source>
</evidence>
<dbReference type="AlphaFoldDB" id="A0A8S1CAS7"/>
<evidence type="ECO:0000313" key="2">
    <source>
        <dbReference type="Proteomes" id="UP000494165"/>
    </source>
</evidence>
<protein>
    <submittedName>
        <fullName evidence="1">Uncharacterized protein</fullName>
    </submittedName>
</protein>
<dbReference type="OrthoDB" id="446759at2759"/>
<dbReference type="GO" id="GO:0000171">
    <property type="term" value="F:ribonuclease MRP activity"/>
    <property type="evidence" value="ECO:0007669"/>
    <property type="project" value="TreeGrafter"/>
</dbReference>
<accession>A0A8S1CAS7</accession>
<dbReference type="Proteomes" id="UP000494165">
    <property type="component" value="Unassembled WGS sequence"/>
</dbReference>
<organism evidence="1 2">
    <name type="scientific">Cloeon dipterum</name>
    <dbReference type="NCBI Taxonomy" id="197152"/>
    <lineage>
        <taxon>Eukaryota</taxon>
        <taxon>Metazoa</taxon>
        <taxon>Ecdysozoa</taxon>
        <taxon>Arthropoda</taxon>
        <taxon>Hexapoda</taxon>
        <taxon>Insecta</taxon>
        <taxon>Pterygota</taxon>
        <taxon>Palaeoptera</taxon>
        <taxon>Ephemeroptera</taxon>
        <taxon>Pisciforma</taxon>
        <taxon>Baetidae</taxon>
        <taxon>Cloeon</taxon>
    </lineage>
</organism>
<dbReference type="EMBL" id="CADEPI010000022">
    <property type="protein sequence ID" value="CAB3365904.1"/>
    <property type="molecule type" value="Genomic_DNA"/>
</dbReference>
<dbReference type="Pfam" id="PF08584">
    <property type="entry name" value="Ribonuc_P_40"/>
    <property type="match status" value="1"/>
</dbReference>
<dbReference type="PANTHER" id="PTHR15396">
    <property type="entry name" value="RIBONUCLEASE P PROTEIN SUBUNIT P40"/>
    <property type="match status" value="1"/>
</dbReference>